<keyword evidence="2" id="KW-1185">Reference proteome</keyword>
<evidence type="ECO:0000313" key="2">
    <source>
        <dbReference type="Proteomes" id="UP000595814"/>
    </source>
</evidence>
<protein>
    <submittedName>
        <fullName evidence="1">ABC transporter permease</fullName>
    </submittedName>
</protein>
<dbReference type="Proteomes" id="UP000595814">
    <property type="component" value="Chromosome"/>
</dbReference>
<name>A0AC61N3E1_9FIRM</name>
<organism evidence="1 2">
    <name type="scientific">Miniphocaeibacter halophilus</name>
    <dbReference type="NCBI Taxonomy" id="2931922"/>
    <lineage>
        <taxon>Bacteria</taxon>
        <taxon>Bacillati</taxon>
        <taxon>Bacillota</taxon>
        <taxon>Tissierellia</taxon>
        <taxon>Tissierellales</taxon>
        <taxon>Peptoniphilaceae</taxon>
        <taxon>Miniphocaeibacter</taxon>
    </lineage>
</organism>
<sequence>MVINNYKLKLKELFQNKSTLFFSLTLPIIFLTLFNLTIANIDNEGLFETIPIAVENTAVAKTLGDIKISDKEKAFKIIESSDYEKDLKEEEITAYIKGSENLEVVVKDYNLSSSLVYETVNMYKHIHKMYGKVLAKDININPEEIMDTYNKDNNIKNKFDSSSKNESLIYFFTILAMACLSASNQGIDIGEILNPKSEMRYVKRILVSPTNKFKLIFSQFLGALTFSLFVTYVAIGYLLILKASLAEYLPKIIITSTLGTILGLLFGVLISLLLKTKLATKYNISAIIYVFSCFLAGMMVNTTPYIIEEKLPIIKYINPATVITKAYKNIYYFENNSSYLLNLFNILALIIIFVILILFTTRRRKNENI</sequence>
<gene>
    <name evidence="1" type="ORF">JFY71_11345</name>
</gene>
<accession>A0AC61N3E1</accession>
<dbReference type="EMBL" id="CP066744">
    <property type="protein sequence ID" value="QQK07853.1"/>
    <property type="molecule type" value="Genomic_DNA"/>
</dbReference>
<proteinExistence type="predicted"/>
<evidence type="ECO:0000313" key="1">
    <source>
        <dbReference type="EMBL" id="QQK07853.1"/>
    </source>
</evidence>
<reference evidence="1 2" key="1">
    <citation type="journal article" date="2022" name="Int. J. Syst. Evol. Microbiol.">
        <title>Miniphocaeibacter halophilus sp. nov., an ammonium-tolerant acetate-producing bacterium isolated from a biogas system.</title>
        <authorList>
            <person name="Schnurer A."/>
            <person name="Singh A."/>
            <person name="Bi S."/>
            <person name="Qiao W."/>
            <person name="Westerholm M."/>
        </authorList>
    </citation>
    <scope>NUCLEOTIDE SEQUENCE [LARGE SCALE GENOMIC DNA]</scope>
    <source>
        <strain evidence="1 2">AMB_01</strain>
    </source>
</reference>